<dbReference type="Proteomes" id="UP000002365">
    <property type="component" value="Chromosome"/>
</dbReference>
<dbReference type="EMBL" id="CP001982">
    <property type="protein sequence ID" value="ADF40643.1"/>
    <property type="molecule type" value="Genomic_DNA"/>
</dbReference>
<dbReference type="HOGENOM" id="CLU_3212507_0_0_9"/>
<gene>
    <name evidence="1" type="ordered locus">BMD_3810</name>
</gene>
<dbReference type="AlphaFoldDB" id="D5DKC4"/>
<name>D5DKC4_PRIM3</name>
<sequence>MGREQEAKSALFLGYFLLLLMRCMARRKKKKEKTRVKRACSGIR</sequence>
<evidence type="ECO:0000313" key="1">
    <source>
        <dbReference type="EMBL" id="ADF40643.1"/>
    </source>
</evidence>
<protein>
    <submittedName>
        <fullName evidence="1">Uncharacterized protein</fullName>
    </submittedName>
</protein>
<evidence type="ECO:0000313" key="2">
    <source>
        <dbReference type="Proteomes" id="UP000002365"/>
    </source>
</evidence>
<organism evidence="1 2">
    <name type="scientific">Priestia megaterium (strain DSM 319 / IMG 1521)</name>
    <name type="common">Bacillus megaterium</name>
    <dbReference type="NCBI Taxonomy" id="592022"/>
    <lineage>
        <taxon>Bacteria</taxon>
        <taxon>Bacillati</taxon>
        <taxon>Bacillota</taxon>
        <taxon>Bacilli</taxon>
        <taxon>Bacillales</taxon>
        <taxon>Bacillaceae</taxon>
        <taxon>Priestia</taxon>
    </lineage>
</organism>
<proteinExistence type="predicted"/>
<accession>D5DKC4</accession>
<reference evidence="1 2" key="1">
    <citation type="journal article" date="2011" name="J. Bacteriol.">
        <title>Genome sequences of the biotechnologically important Bacillus megaterium strains QM B1551 and DSM319.</title>
        <authorList>
            <person name="Eppinger M."/>
            <person name="Bunk B."/>
            <person name="Johns M.A."/>
            <person name="Edirisinghe J.N."/>
            <person name="Kutumbaka K.K."/>
            <person name="Koenig S.S."/>
            <person name="Huot Creasy H."/>
            <person name="Rosovitz M.J."/>
            <person name="Riley D.R."/>
            <person name="Daugherty S."/>
            <person name="Martin M."/>
            <person name="Elbourne L.D."/>
            <person name="Paulsen I."/>
            <person name="Biedendieck R."/>
            <person name="Braun C."/>
            <person name="Grayburn S."/>
            <person name="Dhingra S."/>
            <person name="Lukyanchuk V."/>
            <person name="Ball B."/>
            <person name="Ul-Qamar R."/>
            <person name="Seibel J."/>
            <person name="Bremer E."/>
            <person name="Jahn D."/>
            <person name="Ravel J."/>
            <person name="Vary P.S."/>
        </authorList>
    </citation>
    <scope>NUCLEOTIDE SEQUENCE [LARGE SCALE GENOMIC DNA]</scope>
    <source>
        <strain evidence="2">DSM 319 / IMG 1521</strain>
    </source>
</reference>
<dbReference type="KEGG" id="bmd:BMD_3810"/>